<evidence type="ECO:0000256" key="2">
    <source>
        <dbReference type="ARBA" id="ARBA00022729"/>
    </source>
</evidence>
<dbReference type="AlphaFoldDB" id="A0A852SM93"/>
<dbReference type="Pfam" id="PF01547">
    <property type="entry name" value="SBP_bac_1"/>
    <property type="match status" value="1"/>
</dbReference>
<dbReference type="InterPro" id="IPR050490">
    <property type="entry name" value="Bact_solute-bd_prot1"/>
</dbReference>
<keyword evidence="2 6" id="KW-0732">Signal</keyword>
<protein>
    <submittedName>
        <fullName evidence="7">Multiple sugar transport system substrate-binding protein</fullName>
    </submittedName>
</protein>
<keyword evidence="3" id="KW-0472">Membrane</keyword>
<evidence type="ECO:0000256" key="3">
    <source>
        <dbReference type="ARBA" id="ARBA00023136"/>
    </source>
</evidence>
<dbReference type="PANTHER" id="PTHR43649:SF33">
    <property type="entry name" value="POLYGALACTURONAN_RHAMNOGALACTURONAN-BINDING PROTEIN YTCQ"/>
    <property type="match status" value="1"/>
</dbReference>
<evidence type="ECO:0000256" key="1">
    <source>
        <dbReference type="ARBA" id="ARBA00022475"/>
    </source>
</evidence>
<sequence>MMKPAARIRALSLASLAVGALLLAGCSAPGTDDAASTPDGPITLEYWSWAPNIEKIVDVWNQANPDIQVNVNTSVASTEIVAKLAAAKQAGSLPDVSNTTYENLPNLVTSEIASDVTDIMGDRETETAAPAWNLTTFGDANYAVPQGTAPMFLYYRTDIFEQYGLTAPTTWDEYAATAAALHAADPAKYLATFPANDAQLFAALSQQAGAEWWSQDDGAWSVGIDDPASLKVADYWQGLVADGSIATFKTNTPEWQAALADGTLASWLGAVWTPPILQNNAPDTVGKWAAVPLPQWTPNDPSSGVLGGSGTIVTTGAKHPEQAKQFALWLNTSMDALKAYVTFASIWPATLEGRELPELQKPPALMPEQTDFYATAAEIDDITADVTWGPNVSVAYDAFTNAFSTAVNSGGSFSDALSTVQDAVVADMDKAGYDVSEAR</sequence>
<feature type="chain" id="PRO_5032284607" evidence="6">
    <location>
        <begin position="35"/>
        <end position="439"/>
    </location>
</feature>
<evidence type="ECO:0000256" key="6">
    <source>
        <dbReference type="SAM" id="SignalP"/>
    </source>
</evidence>
<dbReference type="RefSeq" id="WP_179546749.1">
    <property type="nucleotide sequence ID" value="NZ_BSEW01000001.1"/>
</dbReference>
<comment type="caution">
    <text evidence="7">The sequence shown here is derived from an EMBL/GenBank/DDBJ whole genome shotgun (WGS) entry which is preliminary data.</text>
</comment>
<keyword evidence="1" id="KW-1003">Cell membrane</keyword>
<dbReference type="EMBL" id="JACCBM010000001">
    <property type="protein sequence ID" value="NYD69417.1"/>
    <property type="molecule type" value="Genomic_DNA"/>
</dbReference>
<dbReference type="PROSITE" id="PS51257">
    <property type="entry name" value="PROKAR_LIPOPROTEIN"/>
    <property type="match status" value="1"/>
</dbReference>
<gene>
    <name evidence="7" type="ORF">BJ984_000575</name>
</gene>
<evidence type="ECO:0000313" key="7">
    <source>
        <dbReference type="EMBL" id="NYD69417.1"/>
    </source>
</evidence>
<dbReference type="PANTHER" id="PTHR43649">
    <property type="entry name" value="ARABINOSE-BINDING PROTEIN-RELATED"/>
    <property type="match status" value="1"/>
</dbReference>
<keyword evidence="7" id="KW-0813">Transport</keyword>
<reference evidence="7 8" key="1">
    <citation type="submission" date="2020-07" db="EMBL/GenBank/DDBJ databases">
        <title>Sequencing the genomes of 1000 actinobacteria strains.</title>
        <authorList>
            <person name="Klenk H.-P."/>
        </authorList>
    </citation>
    <scope>NUCLEOTIDE SEQUENCE [LARGE SCALE GENOMIC DNA]</scope>
    <source>
        <strain evidence="7 8">DSM 26474</strain>
    </source>
</reference>
<name>A0A852SM93_9MICO</name>
<dbReference type="SUPFAM" id="SSF53850">
    <property type="entry name" value="Periplasmic binding protein-like II"/>
    <property type="match status" value="1"/>
</dbReference>
<proteinExistence type="predicted"/>
<evidence type="ECO:0000313" key="8">
    <source>
        <dbReference type="Proteomes" id="UP000549913"/>
    </source>
</evidence>
<keyword evidence="5" id="KW-0449">Lipoprotein</keyword>
<organism evidence="7 8">
    <name type="scientific">Herbiconiux flava</name>
    <dbReference type="NCBI Taxonomy" id="881268"/>
    <lineage>
        <taxon>Bacteria</taxon>
        <taxon>Bacillati</taxon>
        <taxon>Actinomycetota</taxon>
        <taxon>Actinomycetes</taxon>
        <taxon>Micrococcales</taxon>
        <taxon>Microbacteriaceae</taxon>
        <taxon>Herbiconiux</taxon>
    </lineage>
</organism>
<dbReference type="InterPro" id="IPR006059">
    <property type="entry name" value="SBP"/>
</dbReference>
<dbReference type="Gene3D" id="3.40.190.10">
    <property type="entry name" value="Periplasmic binding protein-like II"/>
    <property type="match status" value="3"/>
</dbReference>
<dbReference type="Proteomes" id="UP000549913">
    <property type="component" value="Unassembled WGS sequence"/>
</dbReference>
<keyword evidence="8" id="KW-1185">Reference proteome</keyword>
<accession>A0A852SM93</accession>
<keyword evidence="7" id="KW-0762">Sugar transport</keyword>
<evidence type="ECO:0000256" key="4">
    <source>
        <dbReference type="ARBA" id="ARBA00023139"/>
    </source>
</evidence>
<evidence type="ECO:0000256" key="5">
    <source>
        <dbReference type="ARBA" id="ARBA00023288"/>
    </source>
</evidence>
<feature type="signal peptide" evidence="6">
    <location>
        <begin position="1"/>
        <end position="34"/>
    </location>
</feature>
<keyword evidence="4" id="KW-0564">Palmitate</keyword>